<dbReference type="CDD" id="cd07989">
    <property type="entry name" value="LPLAT_AGPAT-like"/>
    <property type="match status" value="1"/>
</dbReference>
<evidence type="ECO:0000313" key="4">
    <source>
        <dbReference type="EMBL" id="AGZ39815.1"/>
    </source>
</evidence>
<gene>
    <name evidence="4" type="ORF">AFR_07630</name>
</gene>
<evidence type="ECO:0000259" key="3">
    <source>
        <dbReference type="SMART" id="SM00563"/>
    </source>
</evidence>
<dbReference type="PANTHER" id="PTHR10434">
    <property type="entry name" value="1-ACYL-SN-GLYCEROL-3-PHOSPHATE ACYLTRANSFERASE"/>
    <property type="match status" value="1"/>
</dbReference>
<name>U5VVR6_9ACTN</name>
<dbReference type="RefSeq" id="WP_023359346.1">
    <property type="nucleotide sequence ID" value="NC_022657.1"/>
</dbReference>
<dbReference type="Proteomes" id="UP000017746">
    <property type="component" value="Chromosome"/>
</dbReference>
<dbReference type="PANTHER" id="PTHR10434:SF11">
    <property type="entry name" value="1-ACYL-SN-GLYCEROL-3-PHOSPHATE ACYLTRANSFERASE"/>
    <property type="match status" value="1"/>
</dbReference>
<dbReference type="EMBL" id="CP006272">
    <property type="protein sequence ID" value="AGZ39815.1"/>
    <property type="molecule type" value="Genomic_DNA"/>
</dbReference>
<dbReference type="SUPFAM" id="SSF69593">
    <property type="entry name" value="Glycerol-3-phosphate (1)-acyltransferase"/>
    <property type="match status" value="1"/>
</dbReference>
<dbReference type="GO" id="GO:0003841">
    <property type="term" value="F:1-acylglycerol-3-phosphate O-acyltransferase activity"/>
    <property type="evidence" value="ECO:0007669"/>
    <property type="project" value="TreeGrafter"/>
</dbReference>
<dbReference type="GO" id="GO:0006654">
    <property type="term" value="P:phosphatidic acid biosynthetic process"/>
    <property type="evidence" value="ECO:0007669"/>
    <property type="project" value="TreeGrafter"/>
</dbReference>
<dbReference type="HOGENOM" id="CLU_027938_4_0_11"/>
<dbReference type="AlphaFoldDB" id="U5VVR6"/>
<dbReference type="PATRIC" id="fig|1246995.3.peg.1556"/>
<keyword evidence="1 4" id="KW-0808">Transferase</keyword>
<keyword evidence="5" id="KW-1185">Reference proteome</keyword>
<dbReference type="GO" id="GO:0005886">
    <property type="term" value="C:plasma membrane"/>
    <property type="evidence" value="ECO:0007669"/>
    <property type="project" value="TreeGrafter"/>
</dbReference>
<evidence type="ECO:0000313" key="5">
    <source>
        <dbReference type="Proteomes" id="UP000017746"/>
    </source>
</evidence>
<accession>U5VVR6</accession>
<dbReference type="InterPro" id="IPR002123">
    <property type="entry name" value="Plipid/glycerol_acylTrfase"/>
</dbReference>
<evidence type="ECO:0000256" key="1">
    <source>
        <dbReference type="ARBA" id="ARBA00022679"/>
    </source>
</evidence>
<organism evidence="4 5">
    <name type="scientific">Actinoplanes friuliensis DSM 7358</name>
    <dbReference type="NCBI Taxonomy" id="1246995"/>
    <lineage>
        <taxon>Bacteria</taxon>
        <taxon>Bacillati</taxon>
        <taxon>Actinomycetota</taxon>
        <taxon>Actinomycetes</taxon>
        <taxon>Micromonosporales</taxon>
        <taxon>Micromonosporaceae</taxon>
        <taxon>Actinoplanes</taxon>
    </lineage>
</organism>
<dbReference type="eggNOG" id="COG0204">
    <property type="taxonomic scope" value="Bacteria"/>
</dbReference>
<proteinExistence type="predicted"/>
<keyword evidence="2 4" id="KW-0012">Acyltransferase</keyword>
<dbReference type="OrthoDB" id="9808424at2"/>
<dbReference type="KEGG" id="afs:AFR_07630"/>
<reference evidence="4 5" key="1">
    <citation type="journal article" date="2014" name="J. Biotechnol.">
        <title>Complete genome sequence of the actinobacterium Actinoplanes friuliensis HAG 010964, producer of the lipopeptide antibiotic friulimycin.</title>
        <authorList>
            <person name="Ruckert C."/>
            <person name="Szczepanowski R."/>
            <person name="Albersmeier A."/>
            <person name="Goesmann A."/>
            <person name="Fischer N."/>
            <person name="Steinkamper A."/>
            <person name="Puhler A."/>
            <person name="Biener R."/>
            <person name="Schwartz D."/>
            <person name="Kalinowski J."/>
        </authorList>
    </citation>
    <scope>NUCLEOTIDE SEQUENCE [LARGE SCALE GENOMIC DNA]</scope>
    <source>
        <strain evidence="4 5">DSM 7358</strain>
    </source>
</reference>
<dbReference type="SMART" id="SM00563">
    <property type="entry name" value="PlsC"/>
    <property type="match status" value="1"/>
</dbReference>
<dbReference type="STRING" id="1246995.AFR_07630"/>
<protein>
    <submittedName>
        <fullName evidence="4">Putative acyltransferase</fullName>
    </submittedName>
</protein>
<sequence>MPLLYSIGKITVGNAMNLGWRPHVEGLEHIPASGGAIFAGNHLSVADELFLGSVVPRHIAFWAKAEYFRGGGFGGTITKFVLEGLGAIKVERGGGRAALAAFDGAIPVLKAGDMVAVYPEGTRSPDGRLYRGRTGVARLAVAAGVPIIPVGMLGTEKVQPIGQRFPRLGQGKVTIKFGAPIPTEGRSEDRTALRELTDEVMAEIQKLTGQEYVPRYAPPRGTTPPAEA</sequence>
<feature type="domain" description="Phospholipid/glycerol acyltransferase" evidence="3">
    <location>
        <begin position="36"/>
        <end position="155"/>
    </location>
</feature>
<evidence type="ECO:0000256" key="2">
    <source>
        <dbReference type="ARBA" id="ARBA00023315"/>
    </source>
</evidence>
<dbReference type="Pfam" id="PF01553">
    <property type="entry name" value="Acyltransferase"/>
    <property type="match status" value="1"/>
</dbReference>